<name>A0ACA9R5Y7_9GLOM</name>
<feature type="non-terminal residue" evidence="1">
    <location>
        <position position="1"/>
    </location>
</feature>
<dbReference type="EMBL" id="CAJVQC010044021">
    <property type="protein sequence ID" value="CAG8778741.1"/>
    <property type="molecule type" value="Genomic_DNA"/>
</dbReference>
<evidence type="ECO:0000313" key="1">
    <source>
        <dbReference type="EMBL" id="CAG8778741.1"/>
    </source>
</evidence>
<evidence type="ECO:0000313" key="2">
    <source>
        <dbReference type="Proteomes" id="UP000789920"/>
    </source>
</evidence>
<protein>
    <submittedName>
        <fullName evidence="1">15843_t:CDS:1</fullName>
    </submittedName>
</protein>
<keyword evidence="2" id="KW-1185">Reference proteome</keyword>
<dbReference type="Proteomes" id="UP000789920">
    <property type="component" value="Unassembled WGS sequence"/>
</dbReference>
<sequence>INSRPAQNQHNSSKIPTSTTQQQQTSPIQNNNLEIHTLNQRPPSNDMNSSQKVVNVVNSFSLPNDDEELQAWIMNILKDPEYPQFSGKVMEDAINDVRLMINMSKLLLKS</sequence>
<organism evidence="1 2">
    <name type="scientific">Racocetra persica</name>
    <dbReference type="NCBI Taxonomy" id="160502"/>
    <lineage>
        <taxon>Eukaryota</taxon>
        <taxon>Fungi</taxon>
        <taxon>Fungi incertae sedis</taxon>
        <taxon>Mucoromycota</taxon>
        <taxon>Glomeromycotina</taxon>
        <taxon>Glomeromycetes</taxon>
        <taxon>Diversisporales</taxon>
        <taxon>Gigasporaceae</taxon>
        <taxon>Racocetra</taxon>
    </lineage>
</organism>
<comment type="caution">
    <text evidence="1">The sequence shown here is derived from an EMBL/GenBank/DDBJ whole genome shotgun (WGS) entry which is preliminary data.</text>
</comment>
<gene>
    <name evidence="1" type="ORF">RPERSI_LOCUS17271</name>
</gene>
<accession>A0ACA9R5Y7</accession>
<proteinExistence type="predicted"/>
<reference evidence="1" key="1">
    <citation type="submission" date="2021-06" db="EMBL/GenBank/DDBJ databases">
        <authorList>
            <person name="Kallberg Y."/>
            <person name="Tangrot J."/>
            <person name="Rosling A."/>
        </authorList>
    </citation>
    <scope>NUCLEOTIDE SEQUENCE</scope>
    <source>
        <strain evidence="1">MA461A</strain>
    </source>
</reference>